<proteinExistence type="inferred from homology"/>
<evidence type="ECO:0000313" key="4">
    <source>
        <dbReference type="EMBL" id="GLD53599.1"/>
    </source>
</evidence>
<dbReference type="InterPro" id="IPR042178">
    <property type="entry name" value="Serpin_sf_1"/>
</dbReference>
<feature type="domain" description="Serpin" evidence="3">
    <location>
        <begin position="87"/>
        <end position="447"/>
    </location>
</feature>
<dbReference type="Gene3D" id="2.30.39.10">
    <property type="entry name" value="Alpha-1-antitrypsin, domain 1"/>
    <property type="match status" value="1"/>
</dbReference>
<dbReference type="InterPro" id="IPR042185">
    <property type="entry name" value="Serpin_sf_2"/>
</dbReference>
<dbReference type="SUPFAM" id="SSF56574">
    <property type="entry name" value="Serpins"/>
    <property type="match status" value="1"/>
</dbReference>
<dbReference type="PROSITE" id="PS00284">
    <property type="entry name" value="SERPIN"/>
    <property type="match status" value="1"/>
</dbReference>
<dbReference type="InterPro" id="IPR000215">
    <property type="entry name" value="Serpin_fam"/>
</dbReference>
<dbReference type="AlphaFoldDB" id="A0AAD3MHK0"/>
<evidence type="ECO:0000256" key="2">
    <source>
        <dbReference type="SAM" id="MobiDB-lite"/>
    </source>
</evidence>
<accession>A0AAD3MHK0</accession>
<comment type="caution">
    <text evidence="4">The sequence shown here is derived from an EMBL/GenBank/DDBJ whole genome shotgun (WGS) entry which is preliminary data.</text>
</comment>
<protein>
    <submittedName>
        <fullName evidence="4">Serpin H1-like protein</fullName>
    </submittedName>
</protein>
<dbReference type="Gene3D" id="3.30.497.10">
    <property type="entry name" value="Antithrombin, subunit I, domain 2"/>
    <property type="match status" value="1"/>
</dbReference>
<feature type="compositionally biased region" description="Polar residues" evidence="2">
    <location>
        <begin position="9"/>
        <end position="25"/>
    </location>
</feature>
<dbReference type="GO" id="GO:0004867">
    <property type="term" value="F:serine-type endopeptidase inhibitor activity"/>
    <property type="evidence" value="ECO:0007669"/>
    <property type="project" value="InterPro"/>
</dbReference>
<dbReference type="PANTHER" id="PTHR11461">
    <property type="entry name" value="SERINE PROTEASE INHIBITOR, SERPIN"/>
    <property type="match status" value="1"/>
</dbReference>
<dbReference type="Pfam" id="PF00079">
    <property type="entry name" value="Serpin"/>
    <property type="match status" value="1"/>
</dbReference>
<sequence>MRGEIQHSLPKTMTSGAGKLNQGSRRGQGAERSAMLPRLPVYLLISLPVLLVQGSATTSSKKSSAAPASPPPRPPPPLGDPSWALGLRLYQALRSDSSSVNTLFSPLLVASSLGALSGGSAGTTASQLQDLLKTHTPSKAGVQAGEHLSGALKSFAEANVTAFHLHTSSAVFSKQAPPVSKAFEKDGQARFRLQHQPLGKGDSKADLKQLHGWAKAGLGGLEGAPLEAEIQAKAGALILANALRFKGLWEREFSEDNTDRRTFLGKKYTKVMMMHRAGLYRHHEDIENMVQVLEAPLWGGKASLVLLLPFHVENLARLDKLLTLELLSKWLEKTNITSVAISLPKANITSTISLQKQLIALGLTDAWDQKVADFSGVADKSKGKLHLGGVLHWAFLELAAQAGKGEADLEEENIEEPKLFYADHPFIIFVRDNATGALLLMGALDHAEGEALHDEL</sequence>
<dbReference type="Proteomes" id="UP001279410">
    <property type="component" value="Unassembled WGS sequence"/>
</dbReference>
<dbReference type="PANTHER" id="PTHR11461:SF290">
    <property type="entry name" value="SERINE (OR CYSTEINE) PEPTIDASE INHIBITOR, CLADE H, MEMBER 2"/>
    <property type="match status" value="1"/>
</dbReference>
<feature type="region of interest" description="Disordered" evidence="2">
    <location>
        <begin position="1"/>
        <end position="32"/>
    </location>
</feature>
<dbReference type="InterPro" id="IPR023796">
    <property type="entry name" value="Serpin_dom"/>
</dbReference>
<organism evidence="4 5">
    <name type="scientific">Lates japonicus</name>
    <name type="common">Japanese lates</name>
    <dbReference type="NCBI Taxonomy" id="270547"/>
    <lineage>
        <taxon>Eukaryota</taxon>
        <taxon>Metazoa</taxon>
        <taxon>Chordata</taxon>
        <taxon>Craniata</taxon>
        <taxon>Vertebrata</taxon>
        <taxon>Euteleostomi</taxon>
        <taxon>Actinopterygii</taxon>
        <taxon>Neopterygii</taxon>
        <taxon>Teleostei</taxon>
        <taxon>Neoteleostei</taxon>
        <taxon>Acanthomorphata</taxon>
        <taxon>Carangaria</taxon>
        <taxon>Carangaria incertae sedis</taxon>
        <taxon>Centropomidae</taxon>
        <taxon>Lates</taxon>
    </lineage>
</organism>
<comment type="similarity">
    <text evidence="1">Belongs to the serpin family.</text>
</comment>
<dbReference type="EMBL" id="BRZM01000018">
    <property type="protein sequence ID" value="GLD53599.1"/>
    <property type="molecule type" value="Genomic_DNA"/>
</dbReference>
<evidence type="ECO:0000313" key="5">
    <source>
        <dbReference type="Proteomes" id="UP001279410"/>
    </source>
</evidence>
<feature type="region of interest" description="Disordered" evidence="2">
    <location>
        <begin position="59"/>
        <end position="80"/>
    </location>
</feature>
<dbReference type="InterPro" id="IPR023795">
    <property type="entry name" value="Serpin_CS"/>
</dbReference>
<evidence type="ECO:0000256" key="1">
    <source>
        <dbReference type="RuleBase" id="RU000411"/>
    </source>
</evidence>
<dbReference type="SMART" id="SM00093">
    <property type="entry name" value="SERPIN"/>
    <property type="match status" value="1"/>
</dbReference>
<evidence type="ECO:0000259" key="3">
    <source>
        <dbReference type="SMART" id="SM00093"/>
    </source>
</evidence>
<gene>
    <name evidence="4" type="ORF">AKAME5_000632800</name>
</gene>
<dbReference type="InterPro" id="IPR036186">
    <property type="entry name" value="Serpin_sf"/>
</dbReference>
<reference evidence="4" key="1">
    <citation type="submission" date="2022-08" db="EMBL/GenBank/DDBJ databases">
        <title>Genome sequencing of akame (Lates japonicus).</title>
        <authorList>
            <person name="Hashiguchi Y."/>
            <person name="Takahashi H."/>
        </authorList>
    </citation>
    <scope>NUCLEOTIDE SEQUENCE</scope>
    <source>
        <strain evidence="4">Kochi</strain>
    </source>
</reference>
<dbReference type="GO" id="GO:0005615">
    <property type="term" value="C:extracellular space"/>
    <property type="evidence" value="ECO:0007669"/>
    <property type="project" value="InterPro"/>
</dbReference>
<name>A0AAD3MHK0_LATJO</name>
<keyword evidence="5" id="KW-1185">Reference proteome</keyword>
<dbReference type="GO" id="GO:0005783">
    <property type="term" value="C:endoplasmic reticulum"/>
    <property type="evidence" value="ECO:0007669"/>
    <property type="project" value="TreeGrafter"/>
</dbReference>
<feature type="compositionally biased region" description="Pro residues" evidence="2">
    <location>
        <begin position="68"/>
        <end position="79"/>
    </location>
</feature>
<dbReference type="GO" id="GO:0030199">
    <property type="term" value="P:collagen fibril organization"/>
    <property type="evidence" value="ECO:0007669"/>
    <property type="project" value="TreeGrafter"/>
</dbReference>